<name>Q6IJ54_DROME</name>
<proteinExistence type="predicted"/>
<evidence type="ECO:0000313" key="1">
    <source>
        <dbReference type="EMBL" id="DAA04367.1"/>
    </source>
</evidence>
<sequence length="154" mass="16897">MVCAAAVAPKTITPPKYTLPSIRSMAGCLVKLIVAGLELSPSEEQQQLHPTQKDTSLQSMAQLLGVGISCWLNVPHLGAKLMRKVPGDKPPQNETFGRSGWVCKHFKDSEDSPKQSPEFQHTRTLAFMLARSHRKMSLLLTGNSASLSEEELDE</sequence>
<organism evidence="1">
    <name type="scientific">Drosophila melanogaster</name>
    <name type="common">Fruit fly</name>
    <dbReference type="NCBI Taxonomy" id="7227"/>
    <lineage>
        <taxon>Eukaryota</taxon>
        <taxon>Metazoa</taxon>
        <taxon>Ecdysozoa</taxon>
        <taxon>Arthropoda</taxon>
        <taxon>Hexapoda</taxon>
        <taxon>Insecta</taxon>
        <taxon>Pterygota</taxon>
        <taxon>Neoptera</taxon>
        <taxon>Endopterygota</taxon>
        <taxon>Diptera</taxon>
        <taxon>Brachycera</taxon>
        <taxon>Muscomorpha</taxon>
        <taxon>Ephydroidea</taxon>
        <taxon>Drosophilidae</taxon>
        <taxon>Drosophila</taxon>
        <taxon>Sophophora</taxon>
    </lineage>
</organism>
<accession>Q6IJ54</accession>
<gene>
    <name evidence="1" type="ORF">HDC15841</name>
</gene>
<protein>
    <submittedName>
        <fullName evidence="1">HDC15841</fullName>
    </submittedName>
</protein>
<dbReference type="EMBL" id="BK002862">
    <property type="protein sequence ID" value="DAA04367.1"/>
    <property type="molecule type" value="Genomic_DNA"/>
</dbReference>
<dbReference type="AlphaFoldDB" id="Q6IJ54"/>
<reference evidence="1" key="1">
    <citation type="journal article" date="2003" name="Genome Biol.">
        <title>An integrated gene annotation and transcriptional profiling approach towards the full gene content of the Drosophila genome.</title>
        <authorList>
            <person name="Hild M."/>
            <person name="Beckmann B."/>
            <person name="Haas S.A."/>
            <person name="Koch B."/>
            <person name="Solovyev V."/>
            <person name="Busold C."/>
            <person name="Fellenberg K."/>
            <person name="Boutros M."/>
            <person name="Vingron M."/>
            <person name="Sauer F."/>
            <person name="Hoheisel J.D."/>
            <person name="Paro R."/>
        </authorList>
    </citation>
    <scope>NUCLEOTIDE SEQUENCE</scope>
</reference>